<feature type="region of interest" description="Disordered" evidence="3">
    <location>
        <begin position="1"/>
        <end position="69"/>
    </location>
</feature>
<feature type="domain" description="RRM" evidence="4">
    <location>
        <begin position="416"/>
        <end position="491"/>
    </location>
</feature>
<evidence type="ECO:0000313" key="5">
    <source>
        <dbReference type="EMBL" id="KAG7361425.1"/>
    </source>
</evidence>
<dbReference type="OrthoDB" id="417481at2759"/>
<evidence type="ECO:0000256" key="1">
    <source>
        <dbReference type="ARBA" id="ARBA00022884"/>
    </source>
</evidence>
<feature type="region of interest" description="Disordered" evidence="3">
    <location>
        <begin position="607"/>
        <end position="628"/>
    </location>
</feature>
<feature type="region of interest" description="Disordered" evidence="3">
    <location>
        <begin position="288"/>
        <end position="308"/>
    </location>
</feature>
<feature type="region of interest" description="Disordered" evidence="3">
    <location>
        <begin position="550"/>
        <end position="570"/>
    </location>
</feature>
<keyword evidence="1 2" id="KW-0694">RNA-binding</keyword>
<dbReference type="InterPro" id="IPR007201">
    <property type="entry name" value="Mei2-like_Rrm_C"/>
</dbReference>
<accession>A0A9K3LGG4</accession>
<proteinExistence type="predicted"/>
<dbReference type="InterPro" id="IPR000504">
    <property type="entry name" value="RRM_dom"/>
</dbReference>
<gene>
    <name evidence="5" type="ORF">IV203_036525</name>
</gene>
<dbReference type="AlphaFoldDB" id="A0A9K3LGG4"/>
<feature type="compositionally biased region" description="Low complexity" evidence="3">
    <location>
        <begin position="288"/>
        <end position="299"/>
    </location>
</feature>
<keyword evidence="6" id="KW-1185">Reference proteome</keyword>
<protein>
    <submittedName>
        <fullName evidence="5">RNA recognition motif containing protein</fullName>
    </submittedName>
</protein>
<evidence type="ECO:0000256" key="3">
    <source>
        <dbReference type="SAM" id="MobiDB-lite"/>
    </source>
</evidence>
<dbReference type="SMART" id="SM00360">
    <property type="entry name" value="RRM"/>
    <property type="match status" value="3"/>
</dbReference>
<dbReference type="Pfam" id="PF04059">
    <property type="entry name" value="RRM_2"/>
    <property type="match status" value="1"/>
</dbReference>
<dbReference type="InterPro" id="IPR034454">
    <property type="entry name" value="MEI2-like_RRM3"/>
</dbReference>
<dbReference type="CDD" id="cd12531">
    <property type="entry name" value="RRM3_MEI2_like"/>
    <property type="match status" value="1"/>
</dbReference>
<evidence type="ECO:0000259" key="4">
    <source>
        <dbReference type="PROSITE" id="PS50102"/>
    </source>
</evidence>
<name>A0A9K3LGG4_9STRA</name>
<dbReference type="EMBL" id="JAGRRH010000013">
    <property type="protein sequence ID" value="KAG7361425.1"/>
    <property type="molecule type" value="Genomic_DNA"/>
</dbReference>
<dbReference type="CDD" id="cd00590">
    <property type="entry name" value="RRM_SF"/>
    <property type="match status" value="1"/>
</dbReference>
<feature type="compositionally biased region" description="Polar residues" evidence="3">
    <location>
        <begin position="177"/>
        <end position="190"/>
    </location>
</feature>
<organism evidence="5 6">
    <name type="scientific">Nitzschia inconspicua</name>
    <dbReference type="NCBI Taxonomy" id="303405"/>
    <lineage>
        <taxon>Eukaryota</taxon>
        <taxon>Sar</taxon>
        <taxon>Stramenopiles</taxon>
        <taxon>Ochrophyta</taxon>
        <taxon>Bacillariophyta</taxon>
        <taxon>Bacillariophyceae</taxon>
        <taxon>Bacillariophycidae</taxon>
        <taxon>Bacillariales</taxon>
        <taxon>Bacillariaceae</taxon>
        <taxon>Nitzschia</taxon>
    </lineage>
</organism>
<reference evidence="5" key="2">
    <citation type="submission" date="2021-04" db="EMBL/GenBank/DDBJ databases">
        <authorList>
            <person name="Podell S."/>
        </authorList>
    </citation>
    <scope>NUCLEOTIDE SEQUENCE</scope>
    <source>
        <strain evidence="5">Hildebrandi</strain>
    </source>
</reference>
<feature type="domain" description="RRM" evidence="4">
    <location>
        <begin position="709"/>
        <end position="807"/>
    </location>
</feature>
<reference evidence="5" key="1">
    <citation type="journal article" date="2021" name="Sci. Rep.">
        <title>Diploid genomic architecture of Nitzschia inconspicua, an elite biomass production diatom.</title>
        <authorList>
            <person name="Oliver A."/>
            <person name="Podell S."/>
            <person name="Pinowska A."/>
            <person name="Traller J.C."/>
            <person name="Smith S.R."/>
            <person name="McClure R."/>
            <person name="Beliaev A."/>
            <person name="Bohutskyi P."/>
            <person name="Hill E.A."/>
            <person name="Rabines A."/>
            <person name="Zheng H."/>
            <person name="Allen L.Z."/>
            <person name="Kuo A."/>
            <person name="Grigoriev I.V."/>
            <person name="Allen A.E."/>
            <person name="Hazlebeck D."/>
            <person name="Allen E.E."/>
        </authorList>
    </citation>
    <scope>NUCLEOTIDE SEQUENCE</scope>
    <source>
        <strain evidence="5">Hildebrandi</strain>
    </source>
</reference>
<sequence>MNGVVQAEVGSGGGEPPNPSRSSTSPPPPGFSGTSSSSPVSPQLLFSDTSAHGNPDNAGEGVDDDQSSSFSNLAAALGSGLVESMEDATRGDHQLGRLASATTSQAASGHSSASALLSDSFFNPNNDLTYERHKRHAASRLLGVGHTGSSSHKMPEAGSLFGGTFGTGTLMGGVGSATNGEGTRSTSSLQAAAAAASFPHDPNVPPFRPSYESKSSFHDSSNGRSDHKSRLPVTKDLGLTVMEPNDSPFRGAPGHAAPSGLPDWKSSNTDATYGIQRDMQNLWSSDGVRGVGPRSGSRSPAHDGFDSGNLDASEELRPFIWDINHHEPSRTLVVFGATAVNANDIRNICESFGIVESFRSDFADRGIIFVSFFDMRCAQFAAMQLPPRLQRMGPGADRIQINFCVPLNSSSQFDESLVVINDLPVHINVDNLAQMLSSFGAIRSLKKIGESYGRSSFVVEYHDIQDAKQVVLELESTLPWGPDVSVEVGNRNPADRKKGRELLALIGRWRGQSGGGGGGGGSRGKSPVSAGGLGRDGMYRVVGEPVAMGHRESSPYERGMPTSQHSSQLVLGPDGRYTYGASYDMAPQGGYPPYGGMGHRNDHHVPGHPSSNYVPHHHQPPQPHHQQHYYAPSQRVGHFAGGGNTVVSGGSHHSGHRSAPAYYGDDRSIGSHRSAPTHIGSLAGSTSDGQNQHLMLDLDAVENGLDTRTSLMVRNIPNKYTQQMLLSEFNENGHGPGVIDFFYLPIDFKNRCNRGYAFINFVDFKDILMFHRQYYGKHWRTFNSDKICDITYARIQGKAAMLKRFENSALMEKDEEYKPLVFVSNGPEKGKRLPFPDPSNRMS</sequence>
<comment type="caution">
    <text evidence="5">The sequence shown here is derived from an EMBL/GenBank/DDBJ whole genome shotgun (WGS) entry which is preliminary data.</text>
</comment>
<evidence type="ECO:0000313" key="6">
    <source>
        <dbReference type="Proteomes" id="UP000693970"/>
    </source>
</evidence>
<feature type="region of interest" description="Disordered" evidence="3">
    <location>
        <begin position="648"/>
        <end position="668"/>
    </location>
</feature>
<feature type="compositionally biased region" description="Polar residues" evidence="3">
    <location>
        <begin position="212"/>
        <end position="223"/>
    </location>
</feature>
<feature type="region of interest" description="Disordered" evidence="3">
    <location>
        <begin position="511"/>
        <end position="537"/>
    </location>
</feature>
<dbReference type="GO" id="GO:0003723">
    <property type="term" value="F:RNA binding"/>
    <property type="evidence" value="ECO:0007669"/>
    <property type="project" value="UniProtKB-UniRule"/>
</dbReference>
<dbReference type="PROSITE" id="PS50102">
    <property type="entry name" value="RRM"/>
    <property type="match status" value="2"/>
</dbReference>
<dbReference type="PANTHER" id="PTHR23189">
    <property type="entry name" value="RNA RECOGNITION MOTIF-CONTAINING"/>
    <property type="match status" value="1"/>
</dbReference>
<feature type="compositionally biased region" description="Gly residues" evidence="3">
    <location>
        <begin position="512"/>
        <end position="523"/>
    </location>
</feature>
<dbReference type="Proteomes" id="UP000693970">
    <property type="component" value="Unassembled WGS sequence"/>
</dbReference>
<evidence type="ECO:0000256" key="2">
    <source>
        <dbReference type="PROSITE-ProRule" id="PRU00176"/>
    </source>
</evidence>
<feature type="region of interest" description="Disordered" evidence="3">
    <location>
        <begin position="175"/>
        <end position="233"/>
    </location>
</feature>
<feature type="compositionally biased region" description="Low complexity" evidence="3">
    <location>
        <begin position="31"/>
        <end position="42"/>
    </location>
</feature>